<comment type="similarity">
    <text evidence="1">Belongs to the UPF0312 family.</text>
</comment>
<keyword evidence="4" id="KW-1185">Reference proteome</keyword>
<dbReference type="SUPFAM" id="SSF101874">
    <property type="entry name" value="YceI-like"/>
    <property type="match status" value="1"/>
</dbReference>
<feature type="domain" description="Lipid/polyisoprenoid-binding YceI-like" evidence="2">
    <location>
        <begin position="12"/>
        <end position="179"/>
    </location>
</feature>
<dbReference type="PANTHER" id="PTHR34406">
    <property type="entry name" value="PROTEIN YCEI"/>
    <property type="match status" value="1"/>
</dbReference>
<protein>
    <submittedName>
        <fullName evidence="3">YceI family protein</fullName>
    </submittedName>
</protein>
<evidence type="ECO:0000313" key="3">
    <source>
        <dbReference type="EMBL" id="MDW5595515.1"/>
    </source>
</evidence>
<accession>A0ABU4HQJ0</accession>
<dbReference type="PANTHER" id="PTHR34406:SF1">
    <property type="entry name" value="PROTEIN YCEI"/>
    <property type="match status" value="1"/>
</dbReference>
<organism evidence="3 4">
    <name type="scientific">Conexibacter stalactiti</name>
    <dbReference type="NCBI Taxonomy" id="1940611"/>
    <lineage>
        <taxon>Bacteria</taxon>
        <taxon>Bacillati</taxon>
        <taxon>Actinomycetota</taxon>
        <taxon>Thermoleophilia</taxon>
        <taxon>Solirubrobacterales</taxon>
        <taxon>Conexibacteraceae</taxon>
        <taxon>Conexibacter</taxon>
    </lineage>
</organism>
<dbReference type="InterPro" id="IPR036761">
    <property type="entry name" value="TTHA0802/YceI-like_sf"/>
</dbReference>
<dbReference type="SMART" id="SM00867">
    <property type="entry name" value="YceI"/>
    <property type="match status" value="1"/>
</dbReference>
<dbReference type="EMBL" id="JAWSTH010000034">
    <property type="protein sequence ID" value="MDW5595515.1"/>
    <property type="molecule type" value="Genomic_DNA"/>
</dbReference>
<dbReference type="Proteomes" id="UP001284601">
    <property type="component" value="Unassembled WGS sequence"/>
</dbReference>
<evidence type="ECO:0000313" key="4">
    <source>
        <dbReference type="Proteomes" id="UP001284601"/>
    </source>
</evidence>
<dbReference type="Pfam" id="PF04264">
    <property type="entry name" value="YceI"/>
    <property type="match status" value="1"/>
</dbReference>
<evidence type="ECO:0000256" key="1">
    <source>
        <dbReference type="ARBA" id="ARBA00008812"/>
    </source>
</evidence>
<dbReference type="RefSeq" id="WP_318597851.1">
    <property type="nucleotide sequence ID" value="NZ_JAWSTH010000034.1"/>
</dbReference>
<dbReference type="InterPro" id="IPR007372">
    <property type="entry name" value="Lipid/polyisoprenoid-bd_YceI"/>
</dbReference>
<comment type="caution">
    <text evidence="3">The sequence shown here is derived from an EMBL/GenBank/DDBJ whole genome shotgun (WGS) entry which is preliminary data.</text>
</comment>
<evidence type="ECO:0000259" key="2">
    <source>
        <dbReference type="SMART" id="SM00867"/>
    </source>
</evidence>
<sequence>MSATVTSVPTGTWNVDPAHSEVGFQVKHMGIATVKGKFKEFAGSLTIGEDGSATATGTVQVASVDTNEAQRDEHLRSPDFFDAATHEQITFTSTEITAVDDETFKITGDITIHGITKPITLEAVFEGSDQDPWGNTRVGLTVTGQINRSDFEMKFNQALGSGNMLVSDKVKLALDISAVKA</sequence>
<reference evidence="3 4" key="2">
    <citation type="submission" date="2023-10" db="EMBL/GenBank/DDBJ databases">
        <authorList>
            <person name="Han X.F."/>
        </authorList>
    </citation>
    <scope>NUCLEOTIDE SEQUENCE [LARGE SCALE GENOMIC DNA]</scope>
    <source>
        <strain evidence="3 4">KCTC 39840</strain>
    </source>
</reference>
<reference evidence="4" key="1">
    <citation type="submission" date="2023-07" db="EMBL/GenBank/DDBJ databases">
        <title>Conexibacter stalactiti sp. nov., isolated from stalactites in a lava cave and emended description of the genus Conexibacter.</title>
        <authorList>
            <person name="Lee S.D."/>
        </authorList>
    </citation>
    <scope>NUCLEOTIDE SEQUENCE [LARGE SCALE GENOMIC DNA]</scope>
    <source>
        <strain evidence="4">KCTC 39840</strain>
    </source>
</reference>
<gene>
    <name evidence="3" type="ORF">R7226_14290</name>
</gene>
<proteinExistence type="inferred from homology"/>
<name>A0ABU4HQJ0_9ACTN</name>
<dbReference type="Gene3D" id="2.40.128.110">
    <property type="entry name" value="Lipid/polyisoprenoid-binding, YceI-like"/>
    <property type="match status" value="1"/>
</dbReference>